<dbReference type="GO" id="GO:0005886">
    <property type="term" value="C:plasma membrane"/>
    <property type="evidence" value="ECO:0007669"/>
    <property type="project" value="UniProtKB-SubCell"/>
</dbReference>
<feature type="transmembrane region" description="Helical" evidence="7">
    <location>
        <begin position="235"/>
        <end position="255"/>
    </location>
</feature>
<feature type="transmembrane region" description="Helical" evidence="7">
    <location>
        <begin position="691"/>
        <end position="716"/>
    </location>
</feature>
<dbReference type="PANTHER" id="PTHR33406">
    <property type="entry name" value="MEMBRANE PROTEIN MJ1562-RELATED"/>
    <property type="match status" value="1"/>
</dbReference>
<dbReference type="SUPFAM" id="SSF82866">
    <property type="entry name" value="Multidrug efflux transporter AcrB transmembrane domain"/>
    <property type="match status" value="2"/>
</dbReference>
<name>A0A8H9ME96_9PSEU</name>
<feature type="transmembrane region" description="Helical" evidence="7">
    <location>
        <begin position="343"/>
        <end position="368"/>
    </location>
</feature>
<feature type="transmembrane region" description="Helical" evidence="7">
    <location>
        <begin position="210"/>
        <end position="228"/>
    </location>
</feature>
<sequence>MTAHTWRPGGGAGSLASFTGASSEGWFMDTGVFAKLGRLVVHRPWWVIAAWVLLAIVVIATAPALPKSTDESDALPRDYESIQAANLGQQAFPSAFTPSMIIVFERADGAALNSQDTAKVSQVVTDLGGKHLTDVEAVLPAQPSPNNLVQLSAVKMPQLSGGNAQELTNAAKGLRTELQSLVAGSDLKAGTTGTVAQQLDSQEASKNSNSIVGIATVLLILVLLLVIFRSPIIALLPIVLIGVVSQIANGLISWVVKLFGMQADSSISSILIVVLFGVGTDYILFLMFRYRERLRAGDDPKRAMVTAVSRVGEAITSAAAVVIIAFLTMALSLFGFFRSMGPSLAIAVAVTLLAGLTLVPAVVSLLGTKVFWPSKAWRREPEAARFAAVGRAVGRRPAVFAGVSGVIMVALAIGLVNFNPTFDLASGSMPDTAESQVAMKSLEKGLPPGATSPTNVYLRSDNGPLDKTSLGGFGADLRKVPGVGAVGQPQLSKDGTTANYSVTLTSDPASDAAIHTVGGPLRDTAHASAPAGTKALVGGVTAVYVDIQDTMNRDYRVVFPVAAVLIMLVLGLMLRSVVSPWYVMASVGLGFAATLGATTWLFQGIVGESGLIFMIPLIIYMFVVALGTDYNILMMARLREETKEGKSPHEAAALAIRHTGPTIAAAGVILAGSLGALMLAGNALLAEMGFALAFGILVAAFVMAMFFVPSLTALVGRAAWWPGRVRAKAPEPREPVTSARG</sequence>
<feature type="transmembrane region" description="Helical" evidence="7">
    <location>
        <begin position="663"/>
        <end position="685"/>
    </location>
</feature>
<dbReference type="AlphaFoldDB" id="A0A8H9ME96"/>
<feature type="transmembrane region" description="Helical" evidence="7">
    <location>
        <begin position="611"/>
        <end position="633"/>
    </location>
</feature>
<feature type="transmembrane region" description="Helical" evidence="7">
    <location>
        <begin position="267"/>
        <end position="290"/>
    </location>
</feature>
<comment type="caution">
    <text evidence="9">The sequence shown here is derived from an EMBL/GenBank/DDBJ whole genome shotgun (WGS) entry which is preliminary data.</text>
</comment>
<comment type="similarity">
    <text evidence="2">Belongs to the resistance-nodulation-cell division (RND) (TC 2.A.6) family. MmpL subfamily.</text>
</comment>
<dbReference type="Gene3D" id="1.20.1640.10">
    <property type="entry name" value="Multidrug efflux transporter AcrB transmembrane domain"/>
    <property type="match status" value="2"/>
</dbReference>
<dbReference type="PANTHER" id="PTHR33406:SF6">
    <property type="entry name" value="MEMBRANE PROTEIN YDGH-RELATED"/>
    <property type="match status" value="1"/>
</dbReference>
<keyword evidence="10" id="KW-1185">Reference proteome</keyword>
<evidence type="ECO:0000256" key="1">
    <source>
        <dbReference type="ARBA" id="ARBA00004651"/>
    </source>
</evidence>
<keyword evidence="4 7" id="KW-0812">Transmembrane</keyword>
<dbReference type="PROSITE" id="PS50156">
    <property type="entry name" value="SSD"/>
    <property type="match status" value="1"/>
</dbReference>
<feature type="transmembrane region" description="Helical" evidence="7">
    <location>
        <begin position="45"/>
        <end position="65"/>
    </location>
</feature>
<feature type="transmembrane region" description="Helical" evidence="7">
    <location>
        <begin position="581"/>
        <end position="605"/>
    </location>
</feature>
<dbReference type="Proteomes" id="UP000658656">
    <property type="component" value="Unassembled WGS sequence"/>
</dbReference>
<evidence type="ECO:0000256" key="5">
    <source>
        <dbReference type="ARBA" id="ARBA00022989"/>
    </source>
</evidence>
<proteinExistence type="inferred from homology"/>
<evidence type="ECO:0000259" key="8">
    <source>
        <dbReference type="PROSITE" id="PS50156"/>
    </source>
</evidence>
<keyword evidence="3" id="KW-1003">Cell membrane</keyword>
<organism evidence="9 10">
    <name type="scientific">Amycolatopsis bartoniae</name>
    <dbReference type="NCBI Taxonomy" id="941986"/>
    <lineage>
        <taxon>Bacteria</taxon>
        <taxon>Bacillati</taxon>
        <taxon>Actinomycetota</taxon>
        <taxon>Actinomycetes</taxon>
        <taxon>Pseudonocardiales</taxon>
        <taxon>Pseudonocardiaceae</taxon>
        <taxon>Amycolatopsis</taxon>
    </lineage>
</organism>
<evidence type="ECO:0000256" key="3">
    <source>
        <dbReference type="ARBA" id="ARBA00022475"/>
    </source>
</evidence>
<reference evidence="9" key="1">
    <citation type="journal article" date="2014" name="Int. J. Syst. Evol. Microbiol.">
        <title>Complete genome sequence of Corynebacterium casei LMG S-19264T (=DSM 44701T), isolated from a smear-ripened cheese.</title>
        <authorList>
            <consortium name="US DOE Joint Genome Institute (JGI-PGF)"/>
            <person name="Walter F."/>
            <person name="Albersmeier A."/>
            <person name="Kalinowski J."/>
            <person name="Ruckert C."/>
        </authorList>
    </citation>
    <scope>NUCLEOTIDE SEQUENCE</scope>
    <source>
        <strain evidence="9">CGMCC 4.7679</strain>
    </source>
</reference>
<evidence type="ECO:0000313" key="9">
    <source>
        <dbReference type="EMBL" id="GHF85983.1"/>
    </source>
</evidence>
<dbReference type="Pfam" id="PF03176">
    <property type="entry name" value="MMPL"/>
    <property type="match status" value="2"/>
</dbReference>
<evidence type="ECO:0000256" key="2">
    <source>
        <dbReference type="ARBA" id="ARBA00010157"/>
    </source>
</evidence>
<comment type="subcellular location">
    <subcellularLocation>
        <location evidence="1">Cell membrane</location>
        <topology evidence="1">Multi-pass membrane protein</topology>
    </subcellularLocation>
</comment>
<feature type="transmembrane region" description="Helical" evidence="7">
    <location>
        <begin position="398"/>
        <end position="418"/>
    </location>
</feature>
<dbReference type="InterPro" id="IPR004869">
    <property type="entry name" value="MMPL_dom"/>
</dbReference>
<keyword evidence="6 7" id="KW-0472">Membrane</keyword>
<feature type="transmembrane region" description="Helical" evidence="7">
    <location>
        <begin position="557"/>
        <end position="574"/>
    </location>
</feature>
<feature type="transmembrane region" description="Helical" evidence="7">
    <location>
        <begin position="311"/>
        <end position="337"/>
    </location>
</feature>
<evidence type="ECO:0000256" key="7">
    <source>
        <dbReference type="SAM" id="Phobius"/>
    </source>
</evidence>
<gene>
    <name evidence="9" type="ORF">GCM10017566_69840</name>
</gene>
<reference evidence="9" key="2">
    <citation type="submission" date="2020-09" db="EMBL/GenBank/DDBJ databases">
        <authorList>
            <person name="Sun Q."/>
            <person name="Zhou Y."/>
        </authorList>
    </citation>
    <scope>NUCLEOTIDE SEQUENCE</scope>
    <source>
        <strain evidence="9">CGMCC 4.7679</strain>
    </source>
</reference>
<accession>A0A8H9ME96</accession>
<evidence type="ECO:0000256" key="6">
    <source>
        <dbReference type="ARBA" id="ARBA00023136"/>
    </source>
</evidence>
<evidence type="ECO:0000256" key="4">
    <source>
        <dbReference type="ARBA" id="ARBA00022692"/>
    </source>
</evidence>
<dbReference type="EMBL" id="BNAV01000019">
    <property type="protein sequence ID" value="GHF85983.1"/>
    <property type="molecule type" value="Genomic_DNA"/>
</dbReference>
<feature type="domain" description="SSD" evidence="8">
    <location>
        <begin position="255"/>
        <end position="365"/>
    </location>
</feature>
<keyword evidence="5 7" id="KW-1133">Transmembrane helix</keyword>
<dbReference type="InterPro" id="IPR000731">
    <property type="entry name" value="SSD"/>
</dbReference>
<dbReference type="InterPro" id="IPR050545">
    <property type="entry name" value="Mycobact_MmpL"/>
</dbReference>
<protein>
    <submittedName>
        <fullName evidence="9">Putative membrane protein</fullName>
    </submittedName>
</protein>
<evidence type="ECO:0000313" key="10">
    <source>
        <dbReference type="Proteomes" id="UP000658656"/>
    </source>
</evidence>